<accession>A0A133V2H2</accession>
<gene>
    <name evidence="2" type="ORF">AKJ41_03905</name>
</gene>
<feature type="transmembrane region" description="Helical" evidence="1">
    <location>
        <begin position="35"/>
        <end position="54"/>
    </location>
</feature>
<keyword evidence="1" id="KW-0812">Transmembrane</keyword>
<proteinExistence type="predicted"/>
<keyword evidence="3" id="KW-1185">Reference proteome</keyword>
<dbReference type="EMBL" id="LHXV01000045">
    <property type="protein sequence ID" value="KXB00642.1"/>
    <property type="molecule type" value="Genomic_DNA"/>
</dbReference>
<name>A0A133V2H2_9EURY</name>
<dbReference type="AlphaFoldDB" id="A0A133V2H2"/>
<keyword evidence="1" id="KW-1133">Transmembrane helix</keyword>
<comment type="caution">
    <text evidence="2">The sequence shown here is derived from an EMBL/GenBank/DDBJ whole genome shotgun (WGS) entry which is preliminary data.</text>
</comment>
<evidence type="ECO:0000256" key="1">
    <source>
        <dbReference type="SAM" id="Phobius"/>
    </source>
</evidence>
<reference evidence="2 3" key="1">
    <citation type="journal article" date="2016" name="Sci. Rep.">
        <title>Metabolic traits of an uncultured archaeal lineage -MSBL1- from brine pools of the Red Sea.</title>
        <authorList>
            <person name="Mwirichia R."/>
            <person name="Alam I."/>
            <person name="Rashid M."/>
            <person name="Vinu M."/>
            <person name="Ba-Alawi W."/>
            <person name="Anthony Kamau A."/>
            <person name="Kamanda Ngugi D."/>
            <person name="Goker M."/>
            <person name="Klenk H.P."/>
            <person name="Bajic V."/>
            <person name="Stingl U."/>
        </authorList>
    </citation>
    <scope>NUCLEOTIDE SEQUENCE [LARGE SCALE GENOMIC DNA]</scope>
    <source>
        <strain evidence="2">SCGC-AAA259O05</strain>
    </source>
</reference>
<protein>
    <submittedName>
        <fullName evidence="2">Uncharacterized protein</fullName>
    </submittedName>
</protein>
<sequence>MKTEVFYVSVAFIAVVFIGIIVPQLSGKAIDWDKWRVSGIILGTIVGSVIGITLERKFKGFIVKGERKS</sequence>
<organism evidence="2 3">
    <name type="scientific">candidate division MSBL1 archaeon SCGC-AAA259O05</name>
    <dbReference type="NCBI Taxonomy" id="1698271"/>
    <lineage>
        <taxon>Archaea</taxon>
        <taxon>Methanobacteriati</taxon>
        <taxon>Methanobacteriota</taxon>
        <taxon>candidate division MSBL1</taxon>
    </lineage>
</organism>
<evidence type="ECO:0000313" key="3">
    <source>
        <dbReference type="Proteomes" id="UP000070344"/>
    </source>
</evidence>
<feature type="transmembrane region" description="Helical" evidence="1">
    <location>
        <begin position="5"/>
        <end position="23"/>
    </location>
</feature>
<evidence type="ECO:0000313" key="2">
    <source>
        <dbReference type="EMBL" id="KXB00642.1"/>
    </source>
</evidence>
<keyword evidence="1" id="KW-0472">Membrane</keyword>
<dbReference type="Proteomes" id="UP000070344">
    <property type="component" value="Unassembled WGS sequence"/>
</dbReference>